<name>A0A835DDB0_TETSI</name>
<dbReference type="EMBL" id="JABCRI010000012">
    <property type="protein sequence ID" value="KAF8396079.1"/>
    <property type="molecule type" value="Genomic_DNA"/>
</dbReference>
<comment type="caution">
    <text evidence="1">The sequence shown here is derived from an EMBL/GenBank/DDBJ whole genome shotgun (WGS) entry which is preliminary data.</text>
</comment>
<protein>
    <submittedName>
        <fullName evidence="1">Uncharacterized protein</fullName>
    </submittedName>
</protein>
<evidence type="ECO:0000313" key="2">
    <source>
        <dbReference type="Proteomes" id="UP000655225"/>
    </source>
</evidence>
<proteinExistence type="predicted"/>
<reference evidence="1 2" key="1">
    <citation type="submission" date="2020-04" db="EMBL/GenBank/DDBJ databases">
        <title>Plant Genome Project.</title>
        <authorList>
            <person name="Zhang R.-G."/>
        </authorList>
    </citation>
    <scope>NUCLEOTIDE SEQUENCE [LARGE SCALE GENOMIC DNA]</scope>
    <source>
        <strain evidence="1">YNK0</strain>
        <tissue evidence="1">Leaf</tissue>
    </source>
</reference>
<evidence type="ECO:0000313" key="1">
    <source>
        <dbReference type="EMBL" id="KAF8396079.1"/>
    </source>
</evidence>
<keyword evidence="2" id="KW-1185">Reference proteome</keyword>
<gene>
    <name evidence="1" type="ORF">HHK36_017691</name>
</gene>
<accession>A0A835DDB0</accession>
<dbReference type="AlphaFoldDB" id="A0A835DDB0"/>
<organism evidence="1 2">
    <name type="scientific">Tetracentron sinense</name>
    <name type="common">Spur-leaf</name>
    <dbReference type="NCBI Taxonomy" id="13715"/>
    <lineage>
        <taxon>Eukaryota</taxon>
        <taxon>Viridiplantae</taxon>
        <taxon>Streptophyta</taxon>
        <taxon>Embryophyta</taxon>
        <taxon>Tracheophyta</taxon>
        <taxon>Spermatophyta</taxon>
        <taxon>Magnoliopsida</taxon>
        <taxon>Trochodendrales</taxon>
        <taxon>Trochodendraceae</taxon>
        <taxon>Tetracentron</taxon>
    </lineage>
</organism>
<dbReference type="Proteomes" id="UP000655225">
    <property type="component" value="Unassembled WGS sequence"/>
</dbReference>
<sequence length="73" mass="7811">MLNEDVDGRVTAPRRILAEVSYKPLHTIPASILAAGLVKPDAEHCSHQDISGEFYETVVKAAPTRILAVAAVS</sequence>